<accession>A0A5C8NXA3</accession>
<dbReference type="EMBL" id="VDUW01000003">
    <property type="protein sequence ID" value="TXL65852.1"/>
    <property type="molecule type" value="Genomic_DNA"/>
</dbReference>
<protein>
    <submittedName>
        <fullName evidence="3">MBL fold metallo-hydrolase</fullName>
    </submittedName>
</protein>
<dbReference type="Pfam" id="PF00753">
    <property type="entry name" value="Lactamase_B"/>
    <property type="match status" value="1"/>
</dbReference>
<dbReference type="InterPro" id="IPR036866">
    <property type="entry name" value="RibonucZ/Hydroxyglut_hydro"/>
</dbReference>
<dbReference type="InterPro" id="IPR001279">
    <property type="entry name" value="Metallo-B-lactamas"/>
</dbReference>
<dbReference type="InterPro" id="IPR035681">
    <property type="entry name" value="ComA-like_MBL"/>
</dbReference>
<keyword evidence="3" id="KW-0378">Hydrolase</keyword>
<dbReference type="SUPFAM" id="SSF56281">
    <property type="entry name" value="Metallo-hydrolase/oxidoreductase"/>
    <property type="match status" value="1"/>
</dbReference>
<dbReference type="PANTHER" id="PTHR30619:SF7">
    <property type="entry name" value="BETA-LACTAMASE DOMAIN PROTEIN"/>
    <property type="match status" value="1"/>
</dbReference>
<evidence type="ECO:0000313" key="4">
    <source>
        <dbReference type="Proteomes" id="UP000321574"/>
    </source>
</evidence>
<evidence type="ECO:0000313" key="3">
    <source>
        <dbReference type="EMBL" id="TXL65852.1"/>
    </source>
</evidence>
<proteinExistence type="predicted"/>
<dbReference type="CDD" id="cd07731">
    <property type="entry name" value="ComA-like_MBL-fold"/>
    <property type="match status" value="1"/>
</dbReference>
<organism evidence="3 4">
    <name type="scientific">Cerasibacillus terrae</name>
    <dbReference type="NCBI Taxonomy" id="2498845"/>
    <lineage>
        <taxon>Bacteria</taxon>
        <taxon>Bacillati</taxon>
        <taxon>Bacillota</taxon>
        <taxon>Bacilli</taxon>
        <taxon>Bacillales</taxon>
        <taxon>Bacillaceae</taxon>
        <taxon>Cerasibacillus</taxon>
    </lineage>
</organism>
<feature type="domain" description="Metallo-beta-lactamase" evidence="2">
    <location>
        <begin position="42"/>
        <end position="234"/>
    </location>
</feature>
<dbReference type="OrthoDB" id="9761531at2"/>
<evidence type="ECO:0000259" key="2">
    <source>
        <dbReference type="SMART" id="SM00849"/>
    </source>
</evidence>
<keyword evidence="4" id="KW-1185">Reference proteome</keyword>
<feature type="signal peptide" evidence="1">
    <location>
        <begin position="1"/>
        <end position="22"/>
    </location>
</feature>
<dbReference type="PANTHER" id="PTHR30619">
    <property type="entry name" value="DNA INTERNALIZATION/COMPETENCE PROTEIN COMEC/REC2"/>
    <property type="match status" value="1"/>
</dbReference>
<dbReference type="Gene3D" id="3.60.15.10">
    <property type="entry name" value="Ribonuclease Z/Hydroxyacylglutathione hydrolase-like"/>
    <property type="match status" value="1"/>
</dbReference>
<dbReference type="GO" id="GO:0016787">
    <property type="term" value="F:hydrolase activity"/>
    <property type="evidence" value="ECO:0007669"/>
    <property type="project" value="UniProtKB-KW"/>
</dbReference>
<sequence length="292" mass="33276">MMRRFYFSLFCCFILWMGSAIHIGEAEQKKFPLKVHFIDVGQGDSIFIQTPNRKTILIDGGPPEAGKTVIHYLQKQGVTEIDLIIATHPDIDHIGGLLHVLEKIPVKFIVDSGKFHATKTYFQYVTQIREQMIPVQVAKEKEKISIDPLLDIKVLNTTGKIKTNNQSSIVLHIKYDDSELLLTGDIDRFQEKRIRKKYNIKSDILKVAHHGSKTSSTMSFLKEVDPQITILTYDIGNDFGHPHKKVIQNLNKIDTTIYSTAVYGNIILYTEGSEYMIDIEKSPVEALQEKTN</sequence>
<evidence type="ECO:0000256" key="1">
    <source>
        <dbReference type="SAM" id="SignalP"/>
    </source>
</evidence>
<comment type="caution">
    <text evidence="3">The sequence shown here is derived from an EMBL/GenBank/DDBJ whole genome shotgun (WGS) entry which is preliminary data.</text>
</comment>
<dbReference type="AlphaFoldDB" id="A0A5C8NXA3"/>
<keyword evidence="1" id="KW-0732">Signal</keyword>
<gene>
    <name evidence="3" type="ORF">FHP05_06970</name>
</gene>
<dbReference type="SMART" id="SM00849">
    <property type="entry name" value="Lactamase_B"/>
    <property type="match status" value="1"/>
</dbReference>
<reference evidence="3 4" key="1">
    <citation type="submission" date="2019-06" db="EMBL/GenBank/DDBJ databases">
        <title>Cerasibacillus sp. nov., isolated from maize field.</title>
        <authorList>
            <person name="Lin S.-Y."/>
            <person name="Tsai C.-F."/>
            <person name="Young C.-C."/>
        </authorList>
    </citation>
    <scope>NUCLEOTIDE SEQUENCE [LARGE SCALE GENOMIC DNA]</scope>
    <source>
        <strain evidence="3 4">CC-CFT480</strain>
    </source>
</reference>
<dbReference type="InterPro" id="IPR052159">
    <property type="entry name" value="Competence_DNA_uptake"/>
</dbReference>
<dbReference type="Proteomes" id="UP000321574">
    <property type="component" value="Unassembled WGS sequence"/>
</dbReference>
<name>A0A5C8NXA3_9BACI</name>
<feature type="chain" id="PRO_5039592039" evidence="1">
    <location>
        <begin position="23"/>
        <end position="292"/>
    </location>
</feature>